<evidence type="ECO:0000256" key="3">
    <source>
        <dbReference type="ARBA" id="ARBA00022801"/>
    </source>
</evidence>
<dbReference type="InterPro" id="IPR042266">
    <property type="entry name" value="PPPDE_sf"/>
</dbReference>
<feature type="region of interest" description="Disordered" evidence="4">
    <location>
        <begin position="218"/>
        <end position="244"/>
    </location>
</feature>
<dbReference type="EMBL" id="FO082276">
    <property type="protein sequence ID" value="CCO15634.1"/>
    <property type="molecule type" value="Genomic_DNA"/>
</dbReference>
<dbReference type="GeneID" id="19017043"/>
<feature type="compositionally biased region" description="Low complexity" evidence="4">
    <location>
        <begin position="222"/>
        <end position="244"/>
    </location>
</feature>
<comment type="similarity">
    <text evidence="1">Belongs to the DeSI family.</text>
</comment>
<evidence type="ECO:0000256" key="2">
    <source>
        <dbReference type="ARBA" id="ARBA00022670"/>
    </source>
</evidence>
<protein>
    <recommendedName>
        <fullName evidence="5">PPPDE domain-containing protein</fullName>
    </recommendedName>
</protein>
<keyword evidence="7" id="KW-1185">Reference proteome</keyword>
<dbReference type="KEGG" id="bpg:Bathy03g05060"/>
<dbReference type="SMART" id="SM01179">
    <property type="entry name" value="DUF862"/>
    <property type="match status" value="1"/>
</dbReference>
<dbReference type="OrthoDB" id="21221at2759"/>
<dbReference type="Pfam" id="PF05903">
    <property type="entry name" value="Peptidase_C97"/>
    <property type="match status" value="1"/>
</dbReference>
<dbReference type="PANTHER" id="PTHR12378">
    <property type="entry name" value="DESUMOYLATING ISOPEPTIDASE"/>
    <property type="match status" value="1"/>
</dbReference>
<dbReference type="GO" id="GO:0006508">
    <property type="term" value="P:proteolysis"/>
    <property type="evidence" value="ECO:0007669"/>
    <property type="project" value="UniProtKB-KW"/>
</dbReference>
<evidence type="ECO:0000259" key="5">
    <source>
        <dbReference type="PROSITE" id="PS51858"/>
    </source>
</evidence>
<evidence type="ECO:0000256" key="4">
    <source>
        <dbReference type="SAM" id="MobiDB-lite"/>
    </source>
</evidence>
<keyword evidence="3" id="KW-0378">Hydrolase</keyword>
<dbReference type="InterPro" id="IPR008580">
    <property type="entry name" value="PPPDE_dom"/>
</dbReference>
<dbReference type="STRING" id="41875.K8ECG5"/>
<keyword evidence="2" id="KW-0645">Protease</keyword>
<name>K8ECG5_9CHLO</name>
<dbReference type="Proteomes" id="UP000198341">
    <property type="component" value="Chromosome 3"/>
</dbReference>
<evidence type="ECO:0000256" key="1">
    <source>
        <dbReference type="ARBA" id="ARBA00008140"/>
    </source>
</evidence>
<gene>
    <name evidence="6" type="ORF">Bathy03g05060</name>
</gene>
<evidence type="ECO:0000313" key="7">
    <source>
        <dbReference type="Proteomes" id="UP000198341"/>
    </source>
</evidence>
<dbReference type="GO" id="GO:0008233">
    <property type="term" value="F:peptidase activity"/>
    <property type="evidence" value="ECO:0007669"/>
    <property type="project" value="UniProtKB-KW"/>
</dbReference>
<proteinExistence type="inferred from homology"/>
<reference evidence="6 7" key="1">
    <citation type="submission" date="2011-10" db="EMBL/GenBank/DDBJ databases">
        <authorList>
            <person name="Genoscope - CEA"/>
        </authorList>
    </citation>
    <scope>NUCLEOTIDE SEQUENCE [LARGE SCALE GENOMIC DNA]</scope>
    <source>
        <strain evidence="6 7">RCC 1105</strain>
    </source>
</reference>
<feature type="domain" description="PPPDE" evidence="5">
    <location>
        <begin position="10"/>
        <end position="150"/>
    </location>
</feature>
<feature type="region of interest" description="Disordered" evidence="4">
    <location>
        <begin position="180"/>
        <end position="202"/>
    </location>
</feature>
<dbReference type="Gene3D" id="3.90.1720.30">
    <property type="entry name" value="PPPDE domains"/>
    <property type="match status" value="1"/>
</dbReference>
<dbReference type="PANTHER" id="PTHR12378:SF7">
    <property type="entry name" value="DESUMOYLATING ISOPEPTIDASE 1"/>
    <property type="match status" value="1"/>
</dbReference>
<dbReference type="RefSeq" id="XP_007514197.1">
    <property type="nucleotide sequence ID" value="XM_007514135.1"/>
</dbReference>
<dbReference type="PROSITE" id="PS51858">
    <property type="entry name" value="PPPDE"/>
    <property type="match status" value="1"/>
</dbReference>
<organism evidence="6 7">
    <name type="scientific">Bathycoccus prasinos</name>
    <dbReference type="NCBI Taxonomy" id="41875"/>
    <lineage>
        <taxon>Eukaryota</taxon>
        <taxon>Viridiplantae</taxon>
        <taxon>Chlorophyta</taxon>
        <taxon>Mamiellophyceae</taxon>
        <taxon>Mamiellales</taxon>
        <taxon>Bathycoccaceae</taxon>
        <taxon>Bathycoccus</taxon>
    </lineage>
</organism>
<evidence type="ECO:0000313" key="6">
    <source>
        <dbReference type="EMBL" id="CCO15634.1"/>
    </source>
</evidence>
<dbReference type="GO" id="GO:0070646">
    <property type="term" value="P:protein modification by small protein removal"/>
    <property type="evidence" value="ECO:0007669"/>
    <property type="project" value="TreeGrafter"/>
</dbReference>
<dbReference type="AlphaFoldDB" id="K8ECG5"/>
<sequence>MTSSSHLKFVAVELFVYDLSDGLASALSEQLLGKKIDGVWHTSVHIFGKEYWFGHGMQVGIPKQTQFGVPKQILKMGETQVDEELFQTFLDEIHPRFNVGTYNLLEHNCNNFSDECCEFLVGKKIPEHIVHLPNEVLNTPFGRAITPMLKVMENRMRNTRGQTVFAEDADAISEGRSEVLGGHAGATSSSTLPPPNTRGDDLAPLLAFGLQAFAQGLANAQPPNNNNNNTPNNNNNNNNRRPSR</sequence>
<accession>K8ECG5</accession>
<dbReference type="eggNOG" id="KOG0324">
    <property type="taxonomic scope" value="Eukaryota"/>
</dbReference>